<reference evidence="2 3" key="1">
    <citation type="submission" date="2011-11" db="EMBL/GenBank/DDBJ databases">
        <title>Complete sequence of Granulicella mallensis MP5ACTX8.</title>
        <authorList>
            <consortium name="US DOE Joint Genome Institute"/>
            <person name="Lucas S."/>
            <person name="Copeland A."/>
            <person name="Lapidus A."/>
            <person name="Cheng J.-F."/>
            <person name="Goodwin L."/>
            <person name="Pitluck S."/>
            <person name="Peters L."/>
            <person name="Lu M."/>
            <person name="Detter J.C."/>
            <person name="Han C."/>
            <person name="Tapia R."/>
            <person name="Land M."/>
            <person name="Hauser L."/>
            <person name="Kyrpides N."/>
            <person name="Ivanova N."/>
            <person name="Mikhailova N."/>
            <person name="Pagani I."/>
            <person name="Rawat S."/>
            <person name="Mannisto M."/>
            <person name="Haggblom M."/>
            <person name="Woyke T."/>
        </authorList>
    </citation>
    <scope>NUCLEOTIDE SEQUENCE [LARGE SCALE GENOMIC DNA]</scope>
    <source>
        <strain evidence="3">ATCC BAA-1857 / DSM 23137 / MP5ACTX8</strain>
    </source>
</reference>
<dbReference type="EMBL" id="CP003130">
    <property type="protein sequence ID" value="AEU36799.1"/>
    <property type="molecule type" value="Genomic_DNA"/>
</dbReference>
<dbReference type="KEGG" id="gma:AciX8_2484"/>
<sequence precursor="true">MHLRREVTRLGALSCTTPSHSWHRRKHTVLLATALVLSSSALLRAQSSLPPAPTDTTQQNLPDPASASAGMDSGVKPGAGLSGSGAYSRSRPGGSNLFGLPRSFTETTSSGIKFQFALPRLSFAGVDHGSGGQGFGSPLDSGGMKSTGGSDFSLFPSDGSSMRSTGAAFGGTSGNPFNTASRNNQASTGGVGVIVPLKTSMFDVHLSMKDMLGGSFSQGMGGAGAGSFGLAGDSGAGNFGGAGGLRAPGTGGRGSSGAKMSLQLKF</sequence>
<dbReference type="AlphaFoldDB" id="G8NZ63"/>
<name>G8NZ63_GRAMM</name>
<accession>G8NZ63</accession>
<feature type="region of interest" description="Disordered" evidence="1">
    <location>
        <begin position="47"/>
        <end position="101"/>
    </location>
</feature>
<protein>
    <submittedName>
        <fullName evidence="2">Uncharacterized protein</fullName>
    </submittedName>
</protein>
<keyword evidence="3" id="KW-1185">Reference proteome</keyword>
<evidence type="ECO:0000313" key="3">
    <source>
        <dbReference type="Proteomes" id="UP000007113"/>
    </source>
</evidence>
<dbReference type="HOGENOM" id="CLU_1044952_0_0_0"/>
<feature type="region of interest" description="Disordered" evidence="1">
    <location>
        <begin position="247"/>
        <end position="266"/>
    </location>
</feature>
<evidence type="ECO:0000313" key="2">
    <source>
        <dbReference type="EMBL" id="AEU36799.1"/>
    </source>
</evidence>
<gene>
    <name evidence="2" type="ordered locus">AciX8_2484</name>
</gene>
<organism evidence="2 3">
    <name type="scientific">Granulicella mallensis (strain ATCC BAA-1857 / DSM 23137 / MP5ACTX8)</name>
    <dbReference type="NCBI Taxonomy" id="682795"/>
    <lineage>
        <taxon>Bacteria</taxon>
        <taxon>Pseudomonadati</taxon>
        <taxon>Acidobacteriota</taxon>
        <taxon>Terriglobia</taxon>
        <taxon>Terriglobales</taxon>
        <taxon>Acidobacteriaceae</taxon>
        <taxon>Granulicella</taxon>
    </lineage>
</organism>
<dbReference type="Proteomes" id="UP000007113">
    <property type="component" value="Chromosome"/>
</dbReference>
<dbReference type="STRING" id="682795.AciX8_2484"/>
<evidence type="ECO:0000256" key="1">
    <source>
        <dbReference type="SAM" id="MobiDB-lite"/>
    </source>
</evidence>
<proteinExistence type="predicted"/>